<name>A0ABW8SNC2_9CLOT</name>
<dbReference type="PANTHER" id="PTHR43823">
    <property type="entry name" value="SPORULATION PROTEIN YKVU"/>
    <property type="match status" value="1"/>
</dbReference>
<feature type="transmembrane region" description="Helical" evidence="10">
    <location>
        <begin position="323"/>
        <end position="342"/>
    </location>
</feature>
<keyword evidence="12" id="KW-1185">Reference proteome</keyword>
<gene>
    <name evidence="11" type="ORF">ACJDU8_16590</name>
</gene>
<evidence type="ECO:0000256" key="1">
    <source>
        <dbReference type="ARBA" id="ARBA00004651"/>
    </source>
</evidence>
<keyword evidence="9" id="KW-0046">Antibiotic resistance</keyword>
<evidence type="ECO:0000256" key="10">
    <source>
        <dbReference type="SAM" id="Phobius"/>
    </source>
</evidence>
<evidence type="ECO:0000313" key="12">
    <source>
        <dbReference type="Proteomes" id="UP001623660"/>
    </source>
</evidence>
<feature type="transmembrane region" description="Helical" evidence="10">
    <location>
        <begin position="137"/>
        <end position="159"/>
    </location>
</feature>
<comment type="caution">
    <text evidence="11">The sequence shown here is derived from an EMBL/GenBank/DDBJ whole genome shotgun (WGS) entry which is preliminary data.</text>
</comment>
<feature type="transmembrane region" description="Helical" evidence="10">
    <location>
        <begin position="166"/>
        <end position="186"/>
    </location>
</feature>
<evidence type="ECO:0000256" key="6">
    <source>
        <dbReference type="ARBA" id="ARBA00022692"/>
    </source>
</evidence>
<feature type="transmembrane region" description="Helical" evidence="10">
    <location>
        <begin position="396"/>
        <end position="416"/>
    </location>
</feature>
<keyword evidence="8 10" id="KW-0472">Membrane</keyword>
<dbReference type="InterPro" id="IPR045070">
    <property type="entry name" value="MATE_MepA-like"/>
</dbReference>
<protein>
    <recommendedName>
        <fullName evidence="3">Multidrug export protein MepA</fullName>
    </recommendedName>
</protein>
<keyword evidence="4" id="KW-0813">Transport</keyword>
<dbReference type="EMBL" id="JBJHZX010000026">
    <property type="protein sequence ID" value="MFL0197163.1"/>
    <property type="molecule type" value="Genomic_DNA"/>
</dbReference>
<dbReference type="PIRSF" id="PIRSF006603">
    <property type="entry name" value="DinF"/>
    <property type="match status" value="1"/>
</dbReference>
<dbReference type="InterPro" id="IPR051327">
    <property type="entry name" value="MATE_MepA_subfamily"/>
</dbReference>
<feature type="transmembrane region" description="Helical" evidence="10">
    <location>
        <begin position="20"/>
        <end position="43"/>
    </location>
</feature>
<feature type="transmembrane region" description="Helical" evidence="10">
    <location>
        <begin position="63"/>
        <end position="83"/>
    </location>
</feature>
<reference evidence="11 12" key="1">
    <citation type="submission" date="2024-11" db="EMBL/GenBank/DDBJ databases">
        <authorList>
            <person name="Heng Y.C."/>
            <person name="Lim A.C.H."/>
            <person name="Lee J.K.Y."/>
            <person name="Kittelmann S."/>
        </authorList>
    </citation>
    <scope>NUCLEOTIDE SEQUENCE [LARGE SCALE GENOMIC DNA]</scope>
    <source>
        <strain evidence="11 12">WILCCON 0269</strain>
    </source>
</reference>
<comment type="subcellular location">
    <subcellularLocation>
        <location evidence="1">Cell membrane</location>
        <topology evidence="1">Multi-pass membrane protein</topology>
    </subcellularLocation>
</comment>
<dbReference type="Proteomes" id="UP001623660">
    <property type="component" value="Unassembled WGS sequence"/>
</dbReference>
<evidence type="ECO:0000256" key="3">
    <source>
        <dbReference type="ARBA" id="ARBA00022106"/>
    </source>
</evidence>
<evidence type="ECO:0000256" key="7">
    <source>
        <dbReference type="ARBA" id="ARBA00022989"/>
    </source>
</evidence>
<feature type="transmembrane region" description="Helical" evidence="10">
    <location>
        <begin position="276"/>
        <end position="297"/>
    </location>
</feature>
<evidence type="ECO:0000256" key="4">
    <source>
        <dbReference type="ARBA" id="ARBA00022448"/>
    </source>
</evidence>
<feature type="transmembrane region" description="Helical" evidence="10">
    <location>
        <begin position="95"/>
        <end position="117"/>
    </location>
</feature>
<dbReference type="PANTHER" id="PTHR43823:SF3">
    <property type="entry name" value="MULTIDRUG EXPORT PROTEIN MEPA"/>
    <property type="match status" value="1"/>
</dbReference>
<evidence type="ECO:0000256" key="8">
    <source>
        <dbReference type="ARBA" id="ARBA00023136"/>
    </source>
</evidence>
<feature type="transmembrane region" description="Helical" evidence="10">
    <location>
        <begin position="198"/>
        <end position="219"/>
    </location>
</feature>
<accession>A0ABW8SNC2</accession>
<organism evidence="11 12">
    <name type="scientific">Candidatus Clostridium eludens</name>
    <dbReference type="NCBI Taxonomy" id="3381663"/>
    <lineage>
        <taxon>Bacteria</taxon>
        <taxon>Bacillati</taxon>
        <taxon>Bacillota</taxon>
        <taxon>Clostridia</taxon>
        <taxon>Eubacteriales</taxon>
        <taxon>Clostridiaceae</taxon>
        <taxon>Clostridium</taxon>
    </lineage>
</organism>
<proteinExistence type="inferred from homology"/>
<evidence type="ECO:0000256" key="5">
    <source>
        <dbReference type="ARBA" id="ARBA00022475"/>
    </source>
</evidence>
<evidence type="ECO:0000313" key="11">
    <source>
        <dbReference type="EMBL" id="MFL0197163.1"/>
    </source>
</evidence>
<dbReference type="InterPro" id="IPR002528">
    <property type="entry name" value="MATE_fam"/>
</dbReference>
<sequence>MGADDKSFLNEKINKLLFRFAVPAIFSLLVGELYNIVATVFAGRYIGIDAIGALTVEFPIQRFFIALGLFIAVGTSTYAARIIGEKNTVELKKIIVNSFILTLTFLISISFLVFIFKNPILHALGASNNTYPLADKYVSIALIGVVFQALSAVICYIMISFNQTKVMVYTNLIGVLFNILINYMLIVKMGMGIEGSAIASVIAQIISCIFAFSKFIDVVKKLHIKLSDEFILRSFNIDILNEIIICGFSTFVVEISDAVVSAVLNNVLYNSGGDSAIIIVGVISKVSMFLYIAIVGVSSGMQPIVGYNFGAERYKRVKETLKSSIKVVIVISMVFWCGFMYFSYEIIGFFLKDEVLLHETVGAFKICVSMLPLLGIYYVTMYYYQAIGEAKKSFLLSIYREMIIFIPLAVFLAKTFGMKGAIIAYPITDGVVILTSIYFMQKAFKEEFEEKNAVEQLIKN</sequence>
<keyword evidence="6 10" id="KW-0812">Transmembrane</keyword>
<dbReference type="NCBIfam" id="TIGR00797">
    <property type="entry name" value="matE"/>
    <property type="match status" value="1"/>
</dbReference>
<dbReference type="Pfam" id="PF01554">
    <property type="entry name" value="MatE"/>
    <property type="match status" value="2"/>
</dbReference>
<keyword evidence="7 10" id="KW-1133">Transmembrane helix</keyword>
<feature type="transmembrane region" description="Helical" evidence="10">
    <location>
        <begin position="422"/>
        <end position="440"/>
    </location>
</feature>
<dbReference type="RefSeq" id="WP_406793267.1">
    <property type="nucleotide sequence ID" value="NZ_JBJHZX010000026.1"/>
</dbReference>
<dbReference type="InterPro" id="IPR048279">
    <property type="entry name" value="MdtK-like"/>
</dbReference>
<evidence type="ECO:0000256" key="2">
    <source>
        <dbReference type="ARBA" id="ARBA00008417"/>
    </source>
</evidence>
<keyword evidence="5" id="KW-1003">Cell membrane</keyword>
<dbReference type="CDD" id="cd13143">
    <property type="entry name" value="MATE_MepA_like"/>
    <property type="match status" value="1"/>
</dbReference>
<feature type="transmembrane region" description="Helical" evidence="10">
    <location>
        <begin position="362"/>
        <end position="384"/>
    </location>
</feature>
<comment type="similarity">
    <text evidence="2">Belongs to the multi antimicrobial extrusion (MATE) (TC 2.A.66.1) family. MepA subfamily.</text>
</comment>
<evidence type="ECO:0000256" key="9">
    <source>
        <dbReference type="ARBA" id="ARBA00023251"/>
    </source>
</evidence>
<feature type="transmembrane region" description="Helical" evidence="10">
    <location>
        <begin position="239"/>
        <end position="264"/>
    </location>
</feature>